<dbReference type="EMBL" id="JBHSBH010000015">
    <property type="protein sequence ID" value="MFC3999161.1"/>
    <property type="molecule type" value="Genomic_DNA"/>
</dbReference>
<name>A0ABV8FWB2_9ACTN</name>
<reference evidence="3" key="1">
    <citation type="journal article" date="2019" name="Int. J. Syst. Evol. Microbiol.">
        <title>The Global Catalogue of Microorganisms (GCM) 10K type strain sequencing project: providing services to taxonomists for standard genome sequencing and annotation.</title>
        <authorList>
            <consortium name="The Broad Institute Genomics Platform"/>
            <consortium name="The Broad Institute Genome Sequencing Center for Infectious Disease"/>
            <person name="Wu L."/>
            <person name="Ma J."/>
        </authorList>
    </citation>
    <scope>NUCLEOTIDE SEQUENCE [LARGE SCALE GENOMIC DNA]</scope>
    <source>
        <strain evidence="3">TBRC 1826</strain>
    </source>
</reference>
<evidence type="ECO:0000313" key="3">
    <source>
        <dbReference type="Proteomes" id="UP001595847"/>
    </source>
</evidence>
<gene>
    <name evidence="2" type="ORF">ACFOVU_24800</name>
</gene>
<keyword evidence="3" id="KW-1185">Reference proteome</keyword>
<comment type="caution">
    <text evidence="2">The sequence shown here is derived from an EMBL/GenBank/DDBJ whole genome shotgun (WGS) entry which is preliminary data.</text>
</comment>
<keyword evidence="1" id="KW-1133">Transmembrane helix</keyword>
<evidence type="ECO:0008006" key="4">
    <source>
        <dbReference type="Google" id="ProtNLM"/>
    </source>
</evidence>
<keyword evidence="1" id="KW-0472">Membrane</keyword>
<dbReference type="RefSeq" id="WP_378537431.1">
    <property type="nucleotide sequence ID" value="NZ_JBHSBH010000015.1"/>
</dbReference>
<dbReference type="Proteomes" id="UP001595847">
    <property type="component" value="Unassembled WGS sequence"/>
</dbReference>
<proteinExistence type="predicted"/>
<organism evidence="2 3">
    <name type="scientific">Nocardiopsis sediminis</name>
    <dbReference type="NCBI Taxonomy" id="1778267"/>
    <lineage>
        <taxon>Bacteria</taxon>
        <taxon>Bacillati</taxon>
        <taxon>Actinomycetota</taxon>
        <taxon>Actinomycetes</taxon>
        <taxon>Streptosporangiales</taxon>
        <taxon>Nocardiopsidaceae</taxon>
        <taxon>Nocardiopsis</taxon>
    </lineage>
</organism>
<keyword evidence="1" id="KW-0812">Transmembrane</keyword>
<evidence type="ECO:0000256" key="1">
    <source>
        <dbReference type="SAM" id="Phobius"/>
    </source>
</evidence>
<accession>A0ABV8FWB2</accession>
<evidence type="ECO:0000313" key="2">
    <source>
        <dbReference type="EMBL" id="MFC3999161.1"/>
    </source>
</evidence>
<protein>
    <recommendedName>
        <fullName evidence="4">DUF3558 domain-containing protein</fullName>
    </recommendedName>
</protein>
<sequence>MDARVERLISEATATPARRWALAAGGVVVIAGVAIATGLVLGAEGPAVQAGGDDTYATAPGCDHVDPEAVESLLDGAELETAEHGRLDGADSATCVWTSVAAGDAAPRFLHVDLTAYYTDRSGEPSGSQAAAGQLEGLSPVADLEGAAPVPALGGGALVWPGDSGGTGAEVAFRRDNLVVRLAYGGDEGTGGTPLSYEDARDGAVALGEQVADSL</sequence>
<feature type="transmembrane region" description="Helical" evidence="1">
    <location>
        <begin position="20"/>
        <end position="41"/>
    </location>
</feature>